<name>A0A2U3I7D1_9BURK</name>
<dbReference type="RefSeq" id="WP_106855690.1">
    <property type="nucleotide sequence ID" value="NZ_OGTP01000010.1"/>
</dbReference>
<keyword evidence="3" id="KW-1185">Reference proteome</keyword>
<feature type="domain" description="ParB-like N-terminal" evidence="1">
    <location>
        <begin position="40"/>
        <end position="140"/>
    </location>
</feature>
<reference evidence="3" key="1">
    <citation type="submission" date="2018-01" db="EMBL/GenBank/DDBJ databases">
        <authorList>
            <person name="Peeters C."/>
        </authorList>
    </citation>
    <scope>NUCLEOTIDE SEQUENCE [LARGE SCALE GENOMIC DNA]</scope>
</reference>
<dbReference type="InterPro" id="IPR003115">
    <property type="entry name" value="ParB_N"/>
</dbReference>
<dbReference type="EMBL" id="OGTP01000010">
    <property type="protein sequence ID" value="SPB16095.1"/>
    <property type="molecule type" value="Genomic_DNA"/>
</dbReference>
<evidence type="ECO:0000313" key="2">
    <source>
        <dbReference type="EMBL" id="SPB16095.1"/>
    </source>
</evidence>
<sequence>MTTNKSLEDTPSKAFKAFDASLEDLKFFHQPPKFSGVCLQEVPLSKVLVCPRVFQVRDTQTKAKDGVTDRNHVKVLTERLQKEGKLDPILVLPISYNRFVVIDGTHRRAAYQRAGKQTVLVAVYGGTPSEALMGAGMENYKARLAMDKKQKTRLLYGHIRNRPMDDHGKQWTNLQCALAADRSLSLANQMSAYVRRCKDEGKPVPDVWSGGSWTEEKEQTGEVSARVKIKAEKLEELFGALDTQTKREEFAKALEHAYGDEAGKVSTVLANVTGNYEAIQEDFDARVAEIGEKIANEARTEATEVILEEVEERIATEREDAQIELVTDAVTGHLALHRMKDMWAMVGAGG</sequence>
<dbReference type="AlphaFoldDB" id="A0A2U3I7D1"/>
<gene>
    <name evidence="2" type="ORF">NOV72_03295</name>
</gene>
<evidence type="ECO:0000259" key="1">
    <source>
        <dbReference type="SMART" id="SM00470"/>
    </source>
</evidence>
<evidence type="ECO:0000313" key="3">
    <source>
        <dbReference type="Proteomes" id="UP000238169"/>
    </source>
</evidence>
<protein>
    <recommendedName>
        <fullName evidence="1">ParB-like N-terminal domain-containing protein</fullName>
    </recommendedName>
</protein>
<dbReference type="SUPFAM" id="SSF110849">
    <property type="entry name" value="ParB/Sulfiredoxin"/>
    <property type="match status" value="1"/>
</dbReference>
<dbReference type="Pfam" id="PF02195">
    <property type="entry name" value="ParB_N"/>
    <property type="match status" value="1"/>
</dbReference>
<proteinExistence type="predicted"/>
<organism evidence="2 3">
    <name type="scientific">Caballeronia novacaledonica</name>
    <dbReference type="NCBI Taxonomy" id="1544861"/>
    <lineage>
        <taxon>Bacteria</taxon>
        <taxon>Pseudomonadati</taxon>
        <taxon>Pseudomonadota</taxon>
        <taxon>Betaproteobacteria</taxon>
        <taxon>Burkholderiales</taxon>
        <taxon>Burkholderiaceae</taxon>
        <taxon>Caballeronia</taxon>
    </lineage>
</organism>
<dbReference type="InterPro" id="IPR036086">
    <property type="entry name" value="ParB/Sulfiredoxin_sf"/>
</dbReference>
<dbReference type="OrthoDB" id="9125702at2"/>
<dbReference type="SMART" id="SM00470">
    <property type="entry name" value="ParB"/>
    <property type="match status" value="1"/>
</dbReference>
<dbReference type="Proteomes" id="UP000238169">
    <property type="component" value="Unassembled WGS sequence"/>
</dbReference>
<dbReference type="Gene3D" id="3.90.1530.10">
    <property type="entry name" value="Conserved hypothetical protein from pyrococcus furiosus pfu- 392566-001, ParB domain"/>
    <property type="match status" value="1"/>
</dbReference>
<accession>A0A2U3I7D1</accession>